<dbReference type="RefSeq" id="WP_057855799.1">
    <property type="nucleotide sequence ID" value="NZ_LLXX01000239.1"/>
</dbReference>
<protein>
    <submittedName>
        <fullName evidence="2">Uncharacterized protein</fullName>
    </submittedName>
</protein>
<proteinExistence type="predicted"/>
<reference evidence="2 3" key="1">
    <citation type="submission" date="2014-03" db="EMBL/GenBank/DDBJ databases">
        <title>Bradyrhizobium valentinum sp. nov., isolated from effective nodules of Lupinus mariae-josephae, a lupine endemic of basic-lime soils in Eastern Spain.</title>
        <authorList>
            <person name="Duran D."/>
            <person name="Rey L."/>
            <person name="Navarro A."/>
            <person name="Busquets A."/>
            <person name="Imperial J."/>
            <person name="Ruiz-Argueso T."/>
        </authorList>
    </citation>
    <scope>NUCLEOTIDE SEQUENCE [LARGE SCALE GENOMIC DNA]</scope>
    <source>
        <strain evidence="2 3">LmjM3</strain>
    </source>
</reference>
<accession>A0A0R3K0Z2</accession>
<keyword evidence="3" id="KW-1185">Reference proteome</keyword>
<organism evidence="2 3">
    <name type="scientific">Bradyrhizobium valentinum</name>
    <dbReference type="NCBI Taxonomy" id="1518501"/>
    <lineage>
        <taxon>Bacteria</taxon>
        <taxon>Pseudomonadati</taxon>
        <taxon>Pseudomonadota</taxon>
        <taxon>Alphaproteobacteria</taxon>
        <taxon>Hyphomicrobiales</taxon>
        <taxon>Nitrobacteraceae</taxon>
        <taxon>Bradyrhizobium</taxon>
    </lineage>
</organism>
<sequence length="66" mass="7407">MTDFLTNADHWRRRAERTRALAANAVKDQGRLLKVAEEYDRLAALADRRRSAPVPAGSYVPASQPE</sequence>
<comment type="caution">
    <text evidence="2">The sequence shown here is derived from an EMBL/GenBank/DDBJ whole genome shotgun (WGS) entry which is preliminary data.</text>
</comment>
<evidence type="ECO:0000313" key="3">
    <source>
        <dbReference type="Proteomes" id="UP000051913"/>
    </source>
</evidence>
<feature type="region of interest" description="Disordered" evidence="1">
    <location>
        <begin position="47"/>
        <end position="66"/>
    </location>
</feature>
<dbReference type="AlphaFoldDB" id="A0A0R3K0Z2"/>
<name>A0A0R3K0Z2_9BRAD</name>
<evidence type="ECO:0000256" key="1">
    <source>
        <dbReference type="SAM" id="MobiDB-lite"/>
    </source>
</evidence>
<evidence type="ECO:0000313" key="2">
    <source>
        <dbReference type="EMBL" id="KRQ89361.1"/>
    </source>
</evidence>
<dbReference type="Proteomes" id="UP000051913">
    <property type="component" value="Unassembled WGS sequence"/>
</dbReference>
<gene>
    <name evidence="2" type="ORF">CP49_14240</name>
</gene>
<dbReference type="EMBL" id="LLXX01000239">
    <property type="protein sequence ID" value="KRQ89361.1"/>
    <property type="molecule type" value="Genomic_DNA"/>
</dbReference>